<name>K5X3U9_PHACS</name>
<protein>
    <recommendedName>
        <fullName evidence="1">LysM domain-containing protein</fullName>
    </recommendedName>
</protein>
<dbReference type="GO" id="GO:0005634">
    <property type="term" value="C:nucleus"/>
    <property type="evidence" value="ECO:0007669"/>
    <property type="project" value="TreeGrafter"/>
</dbReference>
<evidence type="ECO:0000313" key="2">
    <source>
        <dbReference type="EMBL" id="EKM57497.1"/>
    </source>
</evidence>
<accession>K5X3U9</accession>
<dbReference type="Gene3D" id="3.10.350.10">
    <property type="entry name" value="LysM domain"/>
    <property type="match status" value="2"/>
</dbReference>
<reference evidence="2 3" key="1">
    <citation type="journal article" date="2012" name="BMC Genomics">
        <title>Comparative genomics of the white-rot fungi, Phanerochaete carnosa and P. chrysosporium, to elucidate the genetic basis of the distinct wood types they colonize.</title>
        <authorList>
            <person name="Suzuki H."/>
            <person name="MacDonald J."/>
            <person name="Syed K."/>
            <person name="Salamov A."/>
            <person name="Hori C."/>
            <person name="Aerts A."/>
            <person name="Henrissat B."/>
            <person name="Wiebenga A."/>
            <person name="vanKuyk P.A."/>
            <person name="Barry K."/>
            <person name="Lindquist E."/>
            <person name="LaButti K."/>
            <person name="Lapidus A."/>
            <person name="Lucas S."/>
            <person name="Coutinho P."/>
            <person name="Gong Y."/>
            <person name="Samejima M."/>
            <person name="Mahadevan R."/>
            <person name="Abou-Zaid M."/>
            <person name="de Vries R.P."/>
            <person name="Igarashi K."/>
            <person name="Yadav J.S."/>
            <person name="Grigoriev I.V."/>
            <person name="Master E.R."/>
        </authorList>
    </citation>
    <scope>NUCLEOTIDE SEQUENCE [LARGE SCALE GENOMIC DNA]</scope>
    <source>
        <strain evidence="2 3">HHB-10118-sp</strain>
    </source>
</reference>
<keyword evidence="3" id="KW-1185">Reference proteome</keyword>
<evidence type="ECO:0000259" key="1">
    <source>
        <dbReference type="PROSITE" id="PS51782"/>
    </source>
</evidence>
<dbReference type="RefSeq" id="XP_007392848.1">
    <property type="nucleotide sequence ID" value="XM_007392786.1"/>
</dbReference>
<dbReference type="InterPro" id="IPR036779">
    <property type="entry name" value="LysM_dom_sf"/>
</dbReference>
<dbReference type="InParanoid" id="K5X3U9"/>
<dbReference type="PANTHER" id="PTHR10237">
    <property type="entry name" value="DEFORMED EPIDERMAL AUTOREGULATORY FACTOR 1 HOMOLOG SUPPRESSIN"/>
    <property type="match status" value="1"/>
</dbReference>
<feature type="domain" description="LysM" evidence="1">
    <location>
        <begin position="1272"/>
        <end position="1319"/>
    </location>
</feature>
<evidence type="ECO:0000313" key="3">
    <source>
        <dbReference type="Proteomes" id="UP000008370"/>
    </source>
</evidence>
<dbReference type="GeneID" id="18912480"/>
<gene>
    <name evidence="2" type="ORF">PHACADRAFT_206398</name>
</gene>
<dbReference type="GO" id="GO:0000981">
    <property type="term" value="F:DNA-binding transcription factor activity, RNA polymerase II-specific"/>
    <property type="evidence" value="ECO:0007669"/>
    <property type="project" value="TreeGrafter"/>
</dbReference>
<dbReference type="EMBL" id="JH930470">
    <property type="protein sequence ID" value="EKM57497.1"/>
    <property type="molecule type" value="Genomic_DNA"/>
</dbReference>
<dbReference type="PROSITE" id="PS51782">
    <property type="entry name" value="LYSM"/>
    <property type="match status" value="1"/>
</dbReference>
<dbReference type="InterPro" id="IPR024119">
    <property type="entry name" value="TF_DEAF-1"/>
</dbReference>
<dbReference type="OrthoDB" id="432970at2759"/>
<sequence length="1339" mass="147451">MAHPVFWPTKTFYYPVGNTCPMLLLQHVPPESDAAILLLGCGDPRSILHTVYSTEVDQVDVKRKLDFTCCDHEPAILARNIILLTLVFDNKHSQDVTRLWNIFYHFLLDDSSRDVLLSQSQKLADLSVDLKSWATSEYSTFLQIGSRFTLAELHRHWALYARTESFSAAQHKQHKEIFLTGMRKAYNDNFKDLGESFYDGSTSRSAGPLSFDSADICAESSRKFWKTGVLSTSQNDVRNAIHVNPTFFYATDGEGFLPHYGTHPLTAFHLAPVFANAKQSSPSLASVYENVRIRFRQWCESFYACIRATPNPTIKIRVLVGDVLSICQALQIVGAGGEAGTLPRVGTLHADLAILDGGDYVDGIAPLKFDVIDTSNLCDHIGALNILISTVPLLKHTPCATIHTETLLPYTEDPLFAISERLCSDLTTASVLLDLTPVSYLSGYTTDSNVHEIIGFQARQGGQFHERLAWKIPSLLISDGSPAATFEPAQLASLLFNIYLRMFAHEDVTRMFRRQASIRLLERQEMVRYCRRSFAALLRCVRARVEADWDGVFAALLSRIIDDNTLSIGGLYYQDLLTQLHLLGLHSEPNFRANDSLALKNKALGRFRNWTTVPPVVCIAFSVDRLQLRAIEEDGAPMHPQFTVQLSGLARDWANDFAYVEMMFGVLSVKGRDENAVATVRADPRGRHSTAPVVVCVCVPSWILAHDPRATVVRLGLTSTPSTCQLLPRLGSRLTLFEVSLTDEKYLHVLRSRPALSGDSPAAIPYLPVQLDTPPMDTVAVTAEGSRVTHVTRRVEVEEPLAKAALASATTSVSVIQTAASAVRLAIGPDVRFDLGFPFSIDASRIKLRVARKSSWVEVVLPLQLLGQSSVPVQHRFPMTAAEMSFFPWNIHRINLERLPTLSTGDVGGLEWLNTLASVALSDGERAAREGGTLDALGRVKDSLHTIFVCAAGLQGPTKPRPAQVFGLDRTSQGGMDTLFFVTGLRLDVASHSAIADAFVLPLTNVLVSRLQRALPSLVPEIVHIVVNDAECAAWKALLPALAERCRTWAHTAQCAYALHGRVPLSVQHSEVPICDCGKGKVTDAFRRRRDWAPFLPHVTRVAISLLFAVSYLEPVAAKMKELLDRTDTRNYRNTSGLAAPLSGNERAGDRCARCKSILPVGKRMVCSRCKKVVYCGLKSNYQTLASKMRTFAVSAAATFVAAWGVALIMASGPSSECVEIYNSQPTDSCASIESWSGLTTEQLMALNPDLHDCGPPMDVHEVCLDSYTPPCFLWVPANETTCDNLAVQWEISVALFVQYNDNVDDACDDLIIGEEYCVSIDFCYPGQTNPCCLPGSAC</sequence>
<dbReference type="KEGG" id="pco:PHACADRAFT_206398"/>
<dbReference type="InterPro" id="IPR018392">
    <property type="entry name" value="LysM"/>
</dbReference>
<proteinExistence type="predicted"/>
<dbReference type="InterPro" id="IPR027974">
    <property type="entry name" value="DUF4470"/>
</dbReference>
<dbReference type="HOGENOM" id="CLU_007974_0_1_1"/>
<dbReference type="Pfam" id="PF14737">
    <property type="entry name" value="DUF4470"/>
    <property type="match status" value="1"/>
</dbReference>
<dbReference type="Proteomes" id="UP000008370">
    <property type="component" value="Unassembled WGS sequence"/>
</dbReference>
<dbReference type="PANTHER" id="PTHR10237:SF15">
    <property type="entry name" value="LD37257P"/>
    <property type="match status" value="1"/>
</dbReference>
<organism evidence="2 3">
    <name type="scientific">Phanerochaete carnosa (strain HHB-10118-sp)</name>
    <name type="common">White-rot fungus</name>
    <name type="synonym">Peniophora carnosa</name>
    <dbReference type="NCBI Taxonomy" id="650164"/>
    <lineage>
        <taxon>Eukaryota</taxon>
        <taxon>Fungi</taxon>
        <taxon>Dikarya</taxon>
        <taxon>Basidiomycota</taxon>
        <taxon>Agaricomycotina</taxon>
        <taxon>Agaricomycetes</taxon>
        <taxon>Polyporales</taxon>
        <taxon>Phanerochaetaceae</taxon>
        <taxon>Phanerochaete</taxon>
    </lineage>
</organism>